<keyword evidence="3" id="KW-1185">Reference proteome</keyword>
<dbReference type="AlphaFoldDB" id="W9RH34"/>
<evidence type="ECO:0000256" key="1">
    <source>
        <dbReference type="SAM" id="MobiDB-lite"/>
    </source>
</evidence>
<dbReference type="Proteomes" id="UP000030645">
    <property type="component" value="Unassembled WGS sequence"/>
</dbReference>
<evidence type="ECO:0000313" key="2">
    <source>
        <dbReference type="EMBL" id="EXB76389.1"/>
    </source>
</evidence>
<sequence length="66" mass="7380">MSQYNQNQPRAKTPVPAAPMTAPNYGAPPSDADAIKHGPPYPNYVPPRRNHDEKTFSKGDGFWRGW</sequence>
<proteinExistence type="predicted"/>
<evidence type="ECO:0000313" key="3">
    <source>
        <dbReference type="Proteomes" id="UP000030645"/>
    </source>
</evidence>
<organism evidence="2 3">
    <name type="scientific">Morus notabilis</name>
    <dbReference type="NCBI Taxonomy" id="981085"/>
    <lineage>
        <taxon>Eukaryota</taxon>
        <taxon>Viridiplantae</taxon>
        <taxon>Streptophyta</taxon>
        <taxon>Embryophyta</taxon>
        <taxon>Tracheophyta</taxon>
        <taxon>Spermatophyta</taxon>
        <taxon>Magnoliopsida</taxon>
        <taxon>eudicotyledons</taxon>
        <taxon>Gunneridae</taxon>
        <taxon>Pentapetalae</taxon>
        <taxon>rosids</taxon>
        <taxon>fabids</taxon>
        <taxon>Rosales</taxon>
        <taxon>Moraceae</taxon>
        <taxon>Moreae</taxon>
        <taxon>Morus</taxon>
    </lineage>
</organism>
<feature type="compositionally biased region" description="Polar residues" evidence="1">
    <location>
        <begin position="1"/>
        <end position="10"/>
    </location>
</feature>
<reference evidence="3" key="1">
    <citation type="submission" date="2013-01" db="EMBL/GenBank/DDBJ databases">
        <title>Draft Genome Sequence of a Mulberry Tree, Morus notabilis C.K. Schneid.</title>
        <authorList>
            <person name="He N."/>
            <person name="Zhao S."/>
        </authorList>
    </citation>
    <scope>NUCLEOTIDE SEQUENCE</scope>
</reference>
<gene>
    <name evidence="2" type="ORF">L484_005323</name>
</gene>
<protein>
    <submittedName>
        <fullName evidence="2">Uncharacterized protein</fullName>
    </submittedName>
</protein>
<dbReference type="KEGG" id="mnt:21388796"/>
<name>W9RH34_9ROSA</name>
<feature type="region of interest" description="Disordered" evidence="1">
    <location>
        <begin position="1"/>
        <end position="66"/>
    </location>
</feature>
<accession>W9RH34</accession>
<dbReference type="EMBL" id="KE344718">
    <property type="protein sequence ID" value="EXB76389.1"/>
    <property type="molecule type" value="Genomic_DNA"/>
</dbReference>